<evidence type="ECO:0000256" key="8">
    <source>
        <dbReference type="ARBA" id="ARBA00023136"/>
    </source>
</evidence>
<feature type="region of interest" description="Disordered" evidence="9">
    <location>
        <begin position="114"/>
        <end position="142"/>
    </location>
</feature>
<evidence type="ECO:0000256" key="1">
    <source>
        <dbReference type="ARBA" id="ARBA00004443"/>
    </source>
</evidence>
<organism evidence="10 11">
    <name type="scientific">Penicillium argentinense</name>
    <dbReference type="NCBI Taxonomy" id="1131581"/>
    <lineage>
        <taxon>Eukaryota</taxon>
        <taxon>Fungi</taxon>
        <taxon>Dikarya</taxon>
        <taxon>Ascomycota</taxon>
        <taxon>Pezizomycotina</taxon>
        <taxon>Eurotiomycetes</taxon>
        <taxon>Eurotiomycetidae</taxon>
        <taxon>Eurotiales</taxon>
        <taxon>Aspergillaceae</taxon>
        <taxon>Penicillium</taxon>
    </lineage>
</organism>
<keyword evidence="6" id="KW-0249">Electron transport</keyword>
<reference evidence="10" key="1">
    <citation type="submission" date="2022-11" db="EMBL/GenBank/DDBJ databases">
        <authorList>
            <person name="Petersen C."/>
        </authorList>
    </citation>
    <scope>NUCLEOTIDE SEQUENCE</scope>
    <source>
        <strain evidence="10">IBT 30761</strain>
    </source>
</reference>
<dbReference type="PANTHER" id="PTHR12653:SF0">
    <property type="entry name" value="NADH DEHYDROGENASE [UBIQUINONE] 1 ALPHA SUBCOMPLEX SUBUNIT 5"/>
    <property type="match status" value="1"/>
</dbReference>
<dbReference type="AlphaFoldDB" id="A0A9W9G5M7"/>
<accession>A0A9W9G5M7</accession>
<gene>
    <name evidence="10" type="ORF">N7532_000512</name>
</gene>
<name>A0A9W9G5M7_9EURO</name>
<evidence type="ECO:0000256" key="9">
    <source>
        <dbReference type="SAM" id="MobiDB-lite"/>
    </source>
</evidence>
<dbReference type="RefSeq" id="XP_056480240.1">
    <property type="nucleotide sequence ID" value="XM_056613016.1"/>
</dbReference>
<dbReference type="InterPro" id="IPR006806">
    <property type="entry name" value="NDUFA5"/>
</dbReference>
<evidence type="ECO:0000256" key="4">
    <source>
        <dbReference type="ARBA" id="ARBA00022660"/>
    </source>
</evidence>
<keyword evidence="4" id="KW-0679">Respiratory chain</keyword>
<keyword evidence="11" id="KW-1185">Reference proteome</keyword>
<evidence type="ECO:0000256" key="3">
    <source>
        <dbReference type="ARBA" id="ARBA00022448"/>
    </source>
</evidence>
<evidence type="ECO:0000256" key="6">
    <source>
        <dbReference type="ARBA" id="ARBA00022982"/>
    </source>
</evidence>
<dbReference type="GO" id="GO:0022904">
    <property type="term" value="P:respiratory electron transport chain"/>
    <property type="evidence" value="ECO:0007669"/>
    <property type="project" value="InterPro"/>
</dbReference>
<evidence type="ECO:0000256" key="5">
    <source>
        <dbReference type="ARBA" id="ARBA00022792"/>
    </source>
</evidence>
<keyword evidence="3" id="KW-0813">Transport</keyword>
<protein>
    <submittedName>
        <fullName evidence="10">NADH-ubiquinone oxidoreductase 29.9 kDa subunit</fullName>
    </submittedName>
</protein>
<dbReference type="EMBL" id="JAPQKI010000001">
    <property type="protein sequence ID" value="KAJ5112467.1"/>
    <property type="molecule type" value="Genomic_DNA"/>
</dbReference>
<dbReference type="Pfam" id="PF04716">
    <property type="entry name" value="ETC_C1_NDUFA5"/>
    <property type="match status" value="1"/>
</dbReference>
<sequence>MRATLRLLANVKPRYLEPFAPTGLTGLTTHPSPRPTLIYYYYQTLHKLQSFPESSAYRQSVEATTRHRLNIVESKIPPGFEAWKERVDKLLEAEPERFASLKQSEGPFRYVGRQVADGTDDPRGQAWDGEEEGISTEGPVRTPEELAEWEKLMEEASREPSASDWIRGEVKLENEPALEADQVAQIEKEIGHGLLEEVIEVAKAELQLVDQMHDAKVWEELEEKPAPGQWSYFERH</sequence>
<dbReference type="PANTHER" id="PTHR12653">
    <property type="entry name" value="NADH-UBIQUINONE OXIDOREDUCTASE 13 KD-B SUBUNIT"/>
    <property type="match status" value="1"/>
</dbReference>
<keyword evidence="7" id="KW-0496">Mitochondrion</keyword>
<dbReference type="GO" id="GO:0005743">
    <property type="term" value="C:mitochondrial inner membrane"/>
    <property type="evidence" value="ECO:0007669"/>
    <property type="project" value="UniProtKB-SubCell"/>
</dbReference>
<dbReference type="GeneID" id="81351995"/>
<keyword evidence="8" id="KW-0472">Membrane</keyword>
<dbReference type="Proteomes" id="UP001149074">
    <property type="component" value="Unassembled WGS sequence"/>
</dbReference>
<evidence type="ECO:0000256" key="7">
    <source>
        <dbReference type="ARBA" id="ARBA00023128"/>
    </source>
</evidence>
<reference evidence="10" key="2">
    <citation type="journal article" date="2023" name="IMA Fungus">
        <title>Comparative genomic study of the Penicillium genus elucidates a diverse pangenome and 15 lateral gene transfer events.</title>
        <authorList>
            <person name="Petersen C."/>
            <person name="Sorensen T."/>
            <person name="Nielsen M.R."/>
            <person name="Sondergaard T.E."/>
            <person name="Sorensen J.L."/>
            <person name="Fitzpatrick D.A."/>
            <person name="Frisvad J.C."/>
            <person name="Nielsen K.L."/>
        </authorList>
    </citation>
    <scope>NUCLEOTIDE SEQUENCE</scope>
    <source>
        <strain evidence="10">IBT 30761</strain>
    </source>
</reference>
<keyword evidence="5" id="KW-0999">Mitochondrion inner membrane</keyword>
<evidence type="ECO:0000313" key="10">
    <source>
        <dbReference type="EMBL" id="KAJ5112467.1"/>
    </source>
</evidence>
<comment type="subcellular location">
    <subcellularLocation>
        <location evidence="1">Mitochondrion inner membrane</location>
        <topology evidence="1">Peripheral membrane protein</topology>
        <orientation evidence="1">Matrix side</orientation>
    </subcellularLocation>
</comment>
<proteinExistence type="inferred from homology"/>
<evidence type="ECO:0000256" key="2">
    <source>
        <dbReference type="ARBA" id="ARBA00010261"/>
    </source>
</evidence>
<comment type="similarity">
    <text evidence="2">Belongs to the complex I NDUFA5 subunit family.</text>
</comment>
<evidence type="ECO:0000313" key="11">
    <source>
        <dbReference type="Proteomes" id="UP001149074"/>
    </source>
</evidence>
<comment type="caution">
    <text evidence="10">The sequence shown here is derived from an EMBL/GenBank/DDBJ whole genome shotgun (WGS) entry which is preliminary data.</text>
</comment>
<dbReference type="OrthoDB" id="286811at2759"/>